<dbReference type="EMBL" id="ML733397">
    <property type="protein sequence ID" value="KAB8224962.1"/>
    <property type="molecule type" value="Genomic_DNA"/>
</dbReference>
<reference evidence="1 2" key="1">
    <citation type="submission" date="2019-04" db="EMBL/GenBank/DDBJ databases">
        <title>Fungal friends and foes A comparative genomics study of 23 Aspergillus species from section Flavi.</title>
        <authorList>
            <consortium name="DOE Joint Genome Institute"/>
            <person name="Kjaerbolling I."/>
            <person name="Vesth T.C."/>
            <person name="Frisvad J.C."/>
            <person name="Nybo J.L."/>
            <person name="Theobald S."/>
            <person name="Kildgaard S."/>
            <person name="Petersen T.I."/>
            <person name="Kuo A."/>
            <person name="Sato A."/>
            <person name="Lyhne E.K."/>
            <person name="Kogle M.E."/>
            <person name="Wiebenga A."/>
            <person name="Kun R.S."/>
            <person name="Lubbers R.J."/>
            <person name="Makela M.R."/>
            <person name="Barry K."/>
            <person name="Chovatia M."/>
            <person name="Clum A."/>
            <person name="Daum C."/>
            <person name="Haridas S."/>
            <person name="He G."/>
            <person name="LaButti K."/>
            <person name="Lipzen A."/>
            <person name="Mondo S."/>
            <person name="Pangilinan J."/>
            <person name="Riley R."/>
            <person name="Salamov A."/>
            <person name="Simmons B.A."/>
            <person name="Magnuson J.K."/>
            <person name="Henrissat B."/>
            <person name="Mortensen U.H."/>
            <person name="Larsen T.O."/>
            <person name="De vries R.P."/>
            <person name="Grigoriev I.V."/>
            <person name="Machida M."/>
            <person name="Baker S.E."/>
            <person name="Andersen M.R."/>
        </authorList>
    </citation>
    <scope>NUCLEOTIDE SEQUENCE [LARGE SCALE GENOMIC DNA]</scope>
    <source>
        <strain evidence="1 2">CBS 126849</strain>
    </source>
</reference>
<proteinExistence type="predicted"/>
<gene>
    <name evidence="1" type="ORF">BDV33DRAFT_136531</name>
</gene>
<protein>
    <submittedName>
        <fullName evidence="1">Uncharacterized protein</fullName>
    </submittedName>
</protein>
<evidence type="ECO:0000313" key="1">
    <source>
        <dbReference type="EMBL" id="KAB8224962.1"/>
    </source>
</evidence>
<keyword evidence="2" id="KW-1185">Reference proteome</keyword>
<organism evidence="1 2">
    <name type="scientific">Aspergillus novoparasiticus</name>
    <dbReference type="NCBI Taxonomy" id="986946"/>
    <lineage>
        <taxon>Eukaryota</taxon>
        <taxon>Fungi</taxon>
        <taxon>Dikarya</taxon>
        <taxon>Ascomycota</taxon>
        <taxon>Pezizomycotina</taxon>
        <taxon>Eurotiomycetes</taxon>
        <taxon>Eurotiomycetidae</taxon>
        <taxon>Eurotiales</taxon>
        <taxon>Aspergillaceae</taxon>
        <taxon>Aspergillus</taxon>
        <taxon>Aspergillus subgen. Circumdati</taxon>
    </lineage>
</organism>
<name>A0A5N6F544_9EURO</name>
<dbReference type="Proteomes" id="UP000326799">
    <property type="component" value="Unassembled WGS sequence"/>
</dbReference>
<accession>A0A5N6F544</accession>
<dbReference type="AlphaFoldDB" id="A0A5N6F544"/>
<evidence type="ECO:0000313" key="2">
    <source>
        <dbReference type="Proteomes" id="UP000326799"/>
    </source>
</evidence>
<sequence length="161" mass="17831">MPCWDKGPAPRSTLPTLVSTGYRAASPSFSVSSNKYPWSSFSSMIGSILQVNDIHMRFVPWLTGYIKCLSWGIAFPTRGATKICLFADSYGTKRDRLIYCLGPRGFSRIFASSMTGPISCDWTTTTIHSVWLVQAPVAKRSCMRSSCAVRSTRKMACHEPS</sequence>